<comment type="caution">
    <text evidence="5">The sequence shown here is derived from an EMBL/GenBank/DDBJ whole genome shotgun (WGS) entry which is preliminary data.</text>
</comment>
<organism evidence="5 6">
    <name type="scientific">Symbiodinium natans</name>
    <dbReference type="NCBI Taxonomy" id="878477"/>
    <lineage>
        <taxon>Eukaryota</taxon>
        <taxon>Sar</taxon>
        <taxon>Alveolata</taxon>
        <taxon>Dinophyceae</taxon>
        <taxon>Suessiales</taxon>
        <taxon>Symbiodiniaceae</taxon>
        <taxon>Symbiodinium</taxon>
    </lineage>
</organism>
<dbReference type="EMBL" id="CAJNDS010001202">
    <property type="protein sequence ID" value="CAE7251573.1"/>
    <property type="molecule type" value="Genomic_DNA"/>
</dbReference>
<dbReference type="Gene3D" id="1.25.40.20">
    <property type="entry name" value="Ankyrin repeat-containing domain"/>
    <property type="match status" value="3"/>
</dbReference>
<feature type="repeat" description="ANK" evidence="3">
    <location>
        <begin position="350"/>
        <end position="382"/>
    </location>
</feature>
<dbReference type="PROSITE" id="PS50088">
    <property type="entry name" value="ANK_REPEAT"/>
    <property type="match status" value="2"/>
</dbReference>
<keyword evidence="6" id="KW-1185">Reference proteome</keyword>
<accession>A0A812LS34</accession>
<gene>
    <name evidence="5" type="primary">ANKRD50</name>
    <name evidence="5" type="ORF">SNAT2548_LOCUS12483</name>
</gene>
<evidence type="ECO:0000259" key="4">
    <source>
        <dbReference type="PROSITE" id="PS50053"/>
    </source>
</evidence>
<dbReference type="PANTHER" id="PTHR24171">
    <property type="entry name" value="ANKYRIN REPEAT DOMAIN-CONTAINING PROTEIN 39-RELATED"/>
    <property type="match status" value="1"/>
</dbReference>
<dbReference type="SUPFAM" id="SSF48403">
    <property type="entry name" value="Ankyrin repeat"/>
    <property type="match status" value="1"/>
</dbReference>
<sequence>MGTLRVVNLAGDEVVSVGADEFTALGEEVFTASELKKRIREKCGHSTFRQKLTHQGRPLADKDNLFALESWDEEVQLLLLPLQRGRADELLQAIQTWDWESLEQILSEPQDPNEAGELEEHMGTTPLVEAGDALDIVEVLLQARADVNQTGPCGQTALTNAVVCAGGAVQRLIDASADVNLPGAWDFDCFGPPLWHAAWKGSDGWIRSRASYRDRDDVYLLADAKADPNWACTEEDNVEFGSRFEEDLIVAGTTPLAISATLGTHQMASAFLDVRADPNKLDRWGRSPALVAARGNSETVLWALFSAGADLDLADNWERTPLWVAASMGHTRAVLTLLLAHVDVARADNWGRTPLHAALEQHVAPIVLGLLAYRADAEQPDRQGRTAKQILAQQHHPPPVKMLIERHLQS</sequence>
<dbReference type="SUPFAM" id="SSF54236">
    <property type="entry name" value="Ubiquitin-like"/>
    <property type="match status" value="1"/>
</dbReference>
<dbReference type="SMART" id="SM00248">
    <property type="entry name" value="ANK"/>
    <property type="match status" value="6"/>
</dbReference>
<keyword evidence="2 3" id="KW-0040">ANK repeat</keyword>
<dbReference type="OrthoDB" id="194358at2759"/>
<dbReference type="InterPro" id="IPR036770">
    <property type="entry name" value="Ankyrin_rpt-contain_sf"/>
</dbReference>
<protein>
    <submittedName>
        <fullName evidence="5">ANKRD50 protein</fullName>
    </submittedName>
</protein>
<dbReference type="PROSITE" id="PS50053">
    <property type="entry name" value="UBIQUITIN_2"/>
    <property type="match status" value="1"/>
</dbReference>
<dbReference type="InterPro" id="IPR029071">
    <property type="entry name" value="Ubiquitin-like_domsf"/>
</dbReference>
<evidence type="ECO:0000256" key="1">
    <source>
        <dbReference type="ARBA" id="ARBA00022737"/>
    </source>
</evidence>
<evidence type="ECO:0000256" key="2">
    <source>
        <dbReference type="ARBA" id="ARBA00023043"/>
    </source>
</evidence>
<name>A0A812LS34_9DINO</name>
<dbReference type="AlphaFoldDB" id="A0A812LS34"/>
<dbReference type="Proteomes" id="UP000604046">
    <property type="component" value="Unassembled WGS sequence"/>
</dbReference>
<keyword evidence="1" id="KW-0677">Repeat</keyword>
<evidence type="ECO:0000256" key="3">
    <source>
        <dbReference type="PROSITE-ProRule" id="PRU00023"/>
    </source>
</evidence>
<proteinExistence type="predicted"/>
<evidence type="ECO:0000313" key="6">
    <source>
        <dbReference type="Proteomes" id="UP000604046"/>
    </source>
</evidence>
<dbReference type="InterPro" id="IPR002110">
    <property type="entry name" value="Ankyrin_rpt"/>
</dbReference>
<dbReference type="CDD" id="cd17039">
    <property type="entry name" value="Ubl_ubiquitin_like"/>
    <property type="match status" value="1"/>
</dbReference>
<reference evidence="5" key="1">
    <citation type="submission" date="2021-02" db="EMBL/GenBank/DDBJ databases">
        <authorList>
            <person name="Dougan E. K."/>
            <person name="Rhodes N."/>
            <person name="Thang M."/>
            <person name="Chan C."/>
        </authorList>
    </citation>
    <scope>NUCLEOTIDE SEQUENCE</scope>
</reference>
<dbReference type="InterPro" id="IPR000626">
    <property type="entry name" value="Ubiquitin-like_dom"/>
</dbReference>
<dbReference type="Pfam" id="PF12796">
    <property type="entry name" value="Ank_2"/>
    <property type="match status" value="1"/>
</dbReference>
<feature type="repeat" description="ANK" evidence="3">
    <location>
        <begin position="284"/>
        <end position="316"/>
    </location>
</feature>
<feature type="domain" description="Ubiquitin-like" evidence="4">
    <location>
        <begin position="31"/>
        <end position="85"/>
    </location>
</feature>
<evidence type="ECO:0000313" key="5">
    <source>
        <dbReference type="EMBL" id="CAE7251573.1"/>
    </source>
</evidence>